<feature type="chain" id="PRO_5039820215" description="Capsule synthesis protein CapA domain-containing protein" evidence="2">
    <location>
        <begin position="19"/>
        <end position="984"/>
    </location>
</feature>
<organism evidence="4">
    <name type="scientific">candidate division WOR-3 bacterium</name>
    <dbReference type="NCBI Taxonomy" id="2052148"/>
    <lineage>
        <taxon>Bacteria</taxon>
        <taxon>Bacteria division WOR-3</taxon>
    </lineage>
</organism>
<feature type="domain" description="Capsule synthesis protein CapA" evidence="3">
    <location>
        <begin position="286"/>
        <end position="550"/>
    </location>
</feature>
<dbReference type="InterPro" id="IPR052169">
    <property type="entry name" value="CW_Biosynth-Accessory"/>
</dbReference>
<dbReference type="InterPro" id="IPR029052">
    <property type="entry name" value="Metallo-depent_PP-like"/>
</dbReference>
<dbReference type="InterPro" id="IPR035986">
    <property type="entry name" value="PKD_dom_sf"/>
</dbReference>
<proteinExistence type="inferred from homology"/>
<comment type="similarity">
    <text evidence="1">Belongs to the CapA family.</text>
</comment>
<dbReference type="AlphaFoldDB" id="A0A7C1NPW5"/>
<dbReference type="CDD" id="cd07381">
    <property type="entry name" value="MPP_CapA"/>
    <property type="match status" value="1"/>
</dbReference>
<accession>A0A7C1NPW5</accession>
<evidence type="ECO:0000256" key="1">
    <source>
        <dbReference type="ARBA" id="ARBA00005662"/>
    </source>
</evidence>
<sequence>MNGLLLFLLVTVSPPACADTVENFESGAVELYSFPGEDQDPDLWLLDSSNTHQGSHFSLKLIGNTWKIEPVSPFTLDTGTVLAVAACIEAVGEIQGFGLIGEGETLVYALAGREKVDPARWSTVYQGAFPVRTWNRYLLPVGEDWLARFGRLATISGLVFVNDHDSSRTGSVLFDDILNITPDLPAAPELEIWHELRSGTKNGDGTWSVTVQFYSRVTDPDSRYHRFFWSFGDDSTSQDSCPLHTYIIRDDHLFTVLCQVSDSTGRWARDTTRVRIEPGPSRLPLKLNFAGDIMLARRYEQPGGIIDTLGPEGVFARIRHLLADSADLTVANLECPLTDRGTPHPTKPIIFRGRPSNVRGLSYAGIDLVSLANNHILDYGLEGLLQTRQVLDSSGIISCGAGEDIYQAFQPAFIVKSGVNLGFLAFSDRTGQYDNYQPFLNAGYNKPGFAEQDSWRIFHTIARTRQVADFVIVQLHAGEEYQETPGFGADDEWFSPRAERPQDNARTLRHRIIDNGADLIVCHHPHILQGIEVYQGKVIAHSLGNFAFDQEYPETYPTVILHTRLDEQGFRHFLLIPVFIDDYLPTPATGELGIAILRHLARLSRELGTYVIVNRESVLATVILDTGNLNRYTSELTTSTPVLPDSGWFVSPPLRLDANADISRLTSISPAADWQFRLGRDLIWFGNMEDEGATMWLLNQPDEFYDPLARRGQRSLAQRRPAGTGTIITSIEERYPLPADSGDLTVYSWVRGENAGPANIRLNLYPSRTGGIPVQVCSLVTPLWGTFDWRFESGSIAPLTNTGFLDLWLTSAGPDSGTGIARFDDAGVISWTPWQDFMPGTEIPTPNEYSWLQLRTRTRTNQAQLNYQTVSYRLMTGVTSPAHPSIPAAPRLSVQPSHPRLQTAISYVLPRTAQVRLAVYNPAGQKVRTLVNQLQPAGNHRLLWNLTADSGRPLPSGTYFLLLATDTGTAVRRVICVNSRTPYR</sequence>
<evidence type="ECO:0000256" key="2">
    <source>
        <dbReference type="SAM" id="SignalP"/>
    </source>
</evidence>
<dbReference type="SUPFAM" id="SSF56300">
    <property type="entry name" value="Metallo-dependent phosphatases"/>
    <property type="match status" value="1"/>
</dbReference>
<dbReference type="Gene3D" id="2.60.40.10">
    <property type="entry name" value="Immunoglobulins"/>
    <property type="match status" value="1"/>
</dbReference>
<dbReference type="Pfam" id="PF09587">
    <property type="entry name" value="PGA_cap"/>
    <property type="match status" value="2"/>
</dbReference>
<feature type="signal peptide" evidence="2">
    <location>
        <begin position="1"/>
        <end position="18"/>
    </location>
</feature>
<dbReference type="PANTHER" id="PTHR33393:SF13">
    <property type="entry name" value="PGA BIOSYNTHESIS PROTEIN CAPA"/>
    <property type="match status" value="1"/>
</dbReference>
<name>A0A7C1NPW5_UNCW3</name>
<dbReference type="InterPro" id="IPR019079">
    <property type="entry name" value="Capsule_synth_CapA"/>
</dbReference>
<dbReference type="SUPFAM" id="SSF49299">
    <property type="entry name" value="PKD domain"/>
    <property type="match status" value="1"/>
</dbReference>
<dbReference type="InterPro" id="IPR013783">
    <property type="entry name" value="Ig-like_fold"/>
</dbReference>
<comment type="caution">
    <text evidence="4">The sequence shown here is derived from an EMBL/GenBank/DDBJ whole genome shotgun (WGS) entry which is preliminary data.</text>
</comment>
<reference evidence="4" key="1">
    <citation type="journal article" date="2020" name="mSystems">
        <title>Genome- and Community-Level Interaction Insights into Carbon Utilization and Element Cycling Functions of Hydrothermarchaeota in Hydrothermal Sediment.</title>
        <authorList>
            <person name="Zhou Z."/>
            <person name="Liu Y."/>
            <person name="Xu W."/>
            <person name="Pan J."/>
            <person name="Luo Z.H."/>
            <person name="Li M."/>
        </authorList>
    </citation>
    <scope>NUCLEOTIDE SEQUENCE [LARGE SCALE GENOMIC DNA]</scope>
    <source>
        <strain evidence="4">SpSt-265</strain>
        <strain evidence="5">SpSt-465</strain>
    </source>
</reference>
<dbReference type="InterPro" id="IPR025965">
    <property type="entry name" value="FlgD/Vpr_Ig-like"/>
</dbReference>
<evidence type="ECO:0000313" key="4">
    <source>
        <dbReference type="EMBL" id="HEA87556.1"/>
    </source>
</evidence>
<protein>
    <recommendedName>
        <fullName evidence="3">Capsule synthesis protein CapA domain-containing protein</fullName>
    </recommendedName>
</protein>
<gene>
    <name evidence="4" type="ORF">ENP94_06060</name>
    <name evidence="5" type="ORF">ENS16_00395</name>
</gene>
<dbReference type="Pfam" id="PF13860">
    <property type="entry name" value="FlgD_ig"/>
    <property type="match status" value="1"/>
</dbReference>
<dbReference type="Gene3D" id="2.60.40.4070">
    <property type="match status" value="1"/>
</dbReference>
<keyword evidence="2" id="KW-0732">Signal</keyword>
<dbReference type="PANTHER" id="PTHR33393">
    <property type="entry name" value="POLYGLUTAMINE SYNTHESIS ACCESSORY PROTEIN RV0574C-RELATED"/>
    <property type="match status" value="1"/>
</dbReference>
<evidence type="ECO:0000259" key="3">
    <source>
        <dbReference type="SMART" id="SM00854"/>
    </source>
</evidence>
<evidence type="ECO:0000313" key="5">
    <source>
        <dbReference type="EMBL" id="HFJ53141.1"/>
    </source>
</evidence>
<dbReference type="Gene3D" id="3.60.21.10">
    <property type="match status" value="1"/>
</dbReference>
<dbReference type="SMART" id="SM00854">
    <property type="entry name" value="PGA_cap"/>
    <property type="match status" value="1"/>
</dbReference>
<dbReference type="EMBL" id="DSLG01000007">
    <property type="protein sequence ID" value="HEA87556.1"/>
    <property type="molecule type" value="Genomic_DNA"/>
</dbReference>
<dbReference type="EMBL" id="DSTU01000001">
    <property type="protein sequence ID" value="HFJ53141.1"/>
    <property type="molecule type" value="Genomic_DNA"/>
</dbReference>